<accession>A0A4U5P033</accession>
<dbReference type="PANTHER" id="PTHR48043:SF23">
    <property type="entry name" value="UDP-GLUCURONOSYLTRANSFERASE"/>
    <property type="match status" value="1"/>
</dbReference>
<keyword evidence="6 11" id="KW-0812">Transmembrane</keyword>
<comment type="similarity">
    <text evidence="2">Belongs to the UDP-glycosyltransferase family.</text>
</comment>
<reference evidence="12 13" key="1">
    <citation type="journal article" date="2015" name="Genome Biol.">
        <title>Comparative genomics of Steinernema reveals deeply conserved gene regulatory networks.</title>
        <authorList>
            <person name="Dillman A.R."/>
            <person name="Macchietto M."/>
            <person name="Porter C.F."/>
            <person name="Rogers A."/>
            <person name="Williams B."/>
            <person name="Antoshechkin I."/>
            <person name="Lee M.M."/>
            <person name="Goodwin Z."/>
            <person name="Lu X."/>
            <person name="Lewis E.E."/>
            <person name="Goodrich-Blair H."/>
            <person name="Stock S.P."/>
            <person name="Adams B.J."/>
            <person name="Sternberg P.W."/>
            <person name="Mortazavi A."/>
        </authorList>
    </citation>
    <scope>NUCLEOTIDE SEQUENCE [LARGE SCALE GENOMIC DNA]</scope>
    <source>
        <strain evidence="12 13">ALL</strain>
    </source>
</reference>
<organism evidence="12 13">
    <name type="scientific">Steinernema carpocapsae</name>
    <name type="common">Entomopathogenic nematode</name>
    <dbReference type="NCBI Taxonomy" id="34508"/>
    <lineage>
        <taxon>Eukaryota</taxon>
        <taxon>Metazoa</taxon>
        <taxon>Ecdysozoa</taxon>
        <taxon>Nematoda</taxon>
        <taxon>Chromadorea</taxon>
        <taxon>Rhabditida</taxon>
        <taxon>Tylenchina</taxon>
        <taxon>Panagrolaimomorpha</taxon>
        <taxon>Strongyloidoidea</taxon>
        <taxon>Steinernematidae</taxon>
        <taxon>Steinernema</taxon>
    </lineage>
</organism>
<evidence type="ECO:0000256" key="6">
    <source>
        <dbReference type="ARBA" id="ARBA00022692"/>
    </source>
</evidence>
<keyword evidence="5" id="KW-0808">Transferase</keyword>
<dbReference type="STRING" id="34508.A0A4U5P033"/>
<gene>
    <name evidence="12" type="ORF">L596_013399</name>
</gene>
<evidence type="ECO:0000256" key="10">
    <source>
        <dbReference type="ARBA" id="ARBA00047475"/>
    </source>
</evidence>
<dbReference type="GO" id="GO:0016020">
    <property type="term" value="C:membrane"/>
    <property type="evidence" value="ECO:0007669"/>
    <property type="project" value="UniProtKB-SubCell"/>
</dbReference>
<dbReference type="PANTHER" id="PTHR48043">
    <property type="entry name" value="EG:EG0003.4 PROTEIN-RELATED"/>
    <property type="match status" value="1"/>
</dbReference>
<dbReference type="GO" id="GO:0015020">
    <property type="term" value="F:glucuronosyltransferase activity"/>
    <property type="evidence" value="ECO:0007669"/>
    <property type="project" value="UniProtKB-EC"/>
</dbReference>
<evidence type="ECO:0000256" key="11">
    <source>
        <dbReference type="SAM" id="Phobius"/>
    </source>
</evidence>
<dbReference type="FunFam" id="3.40.50.2000:FF:000038">
    <property type="entry name" value="UDP-GlucuronosylTransferase"/>
    <property type="match status" value="1"/>
</dbReference>
<evidence type="ECO:0000256" key="4">
    <source>
        <dbReference type="ARBA" id="ARBA00022676"/>
    </source>
</evidence>
<dbReference type="EC" id="2.4.1.17" evidence="3"/>
<dbReference type="OrthoDB" id="5835829at2759"/>
<comment type="subcellular location">
    <subcellularLocation>
        <location evidence="1">Membrane</location>
        <topology evidence="1">Single-pass membrane protein</topology>
    </subcellularLocation>
</comment>
<keyword evidence="9 11" id="KW-0472">Membrane</keyword>
<evidence type="ECO:0000313" key="12">
    <source>
        <dbReference type="EMBL" id="TKR89268.1"/>
    </source>
</evidence>
<dbReference type="InterPro" id="IPR050271">
    <property type="entry name" value="UDP-glycosyltransferase"/>
</dbReference>
<dbReference type="CDD" id="cd03784">
    <property type="entry name" value="GT1_Gtf-like"/>
    <property type="match status" value="1"/>
</dbReference>
<sequence length="524" mass="58865">MPSLVFVLLLGTVVSGYKILVYSPRLAQSHVNFLGRIADILVEEGHDVTVVLPIIGRKAPKNGTQLAKRIIINQSPNCVVSPKNGKGHFDSVLWSEISFFGKIKMMDSVVDRHVCQCKKTIMENEIIDELKKENFDLGLSEAYDLCGMPFFHEIGVKKHVLVSSFMLLEWVAARFGAPNLPSLVPASFGELSNSMSYLERIQNIADLWMGDRFFEMMSAGIQDVANRKHGKKVMDVKEKLSEATFVITNSDPLIDFPRPISERILNIGGISVLPAKPLDAFWEEVMNRRRKTVLFSFGSVAESALMPAEVKKSVLETFSRFPDTTFIWKYENESHNAAAGHANVVTSKWVPQNDLLNHPRMSLFITHSGLASTLETSARGVPMLCIPLFADQMRNAKMVDKMGSSKAVDKKVLFDPELFAAHIWDLLNNDSYQKHAQRLAEMIKDRPKNQRQSLLKYIEFAARFGSLMEKKIPELGFVQYYLLDIIIPAMLILLSTIVACFFVVFKMAKLLLSFAGKTPKAKTA</sequence>
<proteinExistence type="inferred from homology"/>
<dbReference type="AlphaFoldDB" id="A0A4U5P033"/>
<dbReference type="InterPro" id="IPR002213">
    <property type="entry name" value="UDP_glucos_trans"/>
</dbReference>
<keyword evidence="4" id="KW-0328">Glycosyltransferase</keyword>
<dbReference type="EMBL" id="AZBU02000003">
    <property type="protein sequence ID" value="TKR89268.1"/>
    <property type="molecule type" value="Genomic_DNA"/>
</dbReference>
<evidence type="ECO:0000313" key="13">
    <source>
        <dbReference type="Proteomes" id="UP000298663"/>
    </source>
</evidence>
<dbReference type="Pfam" id="PF00201">
    <property type="entry name" value="UDPGT"/>
    <property type="match status" value="1"/>
</dbReference>
<evidence type="ECO:0000256" key="8">
    <source>
        <dbReference type="ARBA" id="ARBA00022989"/>
    </source>
</evidence>
<dbReference type="Gene3D" id="3.40.50.2000">
    <property type="entry name" value="Glycogen Phosphorylase B"/>
    <property type="match status" value="1"/>
</dbReference>
<evidence type="ECO:0000256" key="5">
    <source>
        <dbReference type="ARBA" id="ARBA00022679"/>
    </source>
</evidence>
<dbReference type="Proteomes" id="UP000298663">
    <property type="component" value="Unassembled WGS sequence"/>
</dbReference>
<feature type="transmembrane region" description="Helical" evidence="11">
    <location>
        <begin position="480"/>
        <end position="505"/>
    </location>
</feature>
<name>A0A4U5P033_STECR</name>
<keyword evidence="8 11" id="KW-1133">Transmembrane helix</keyword>
<comment type="caution">
    <text evidence="12">The sequence shown here is derived from an EMBL/GenBank/DDBJ whole genome shotgun (WGS) entry which is preliminary data.</text>
</comment>
<evidence type="ECO:0000256" key="7">
    <source>
        <dbReference type="ARBA" id="ARBA00022729"/>
    </source>
</evidence>
<evidence type="ECO:0000256" key="2">
    <source>
        <dbReference type="ARBA" id="ARBA00009995"/>
    </source>
</evidence>
<evidence type="ECO:0000256" key="3">
    <source>
        <dbReference type="ARBA" id="ARBA00012544"/>
    </source>
</evidence>
<reference evidence="12 13" key="2">
    <citation type="journal article" date="2019" name="G3 (Bethesda)">
        <title>Hybrid Assembly of the Genome of the Entomopathogenic Nematode Steinernema carpocapsae Identifies the X-Chromosome.</title>
        <authorList>
            <person name="Serra L."/>
            <person name="Macchietto M."/>
            <person name="Macias-Munoz A."/>
            <person name="McGill C.J."/>
            <person name="Rodriguez I.M."/>
            <person name="Rodriguez B."/>
            <person name="Murad R."/>
            <person name="Mortazavi A."/>
        </authorList>
    </citation>
    <scope>NUCLEOTIDE SEQUENCE [LARGE SCALE GENOMIC DNA]</scope>
    <source>
        <strain evidence="12 13">ALL</strain>
    </source>
</reference>
<protein>
    <recommendedName>
        <fullName evidence="3">glucuronosyltransferase</fullName>
        <ecNumber evidence="3">2.4.1.17</ecNumber>
    </recommendedName>
</protein>
<comment type="catalytic activity">
    <reaction evidence="10">
        <text>glucuronate acceptor + UDP-alpha-D-glucuronate = acceptor beta-D-glucuronoside + UDP + H(+)</text>
        <dbReference type="Rhea" id="RHEA:21032"/>
        <dbReference type="ChEBI" id="CHEBI:15378"/>
        <dbReference type="ChEBI" id="CHEBI:58052"/>
        <dbReference type="ChEBI" id="CHEBI:58223"/>
        <dbReference type="ChEBI" id="CHEBI:132367"/>
        <dbReference type="ChEBI" id="CHEBI:132368"/>
        <dbReference type="EC" id="2.4.1.17"/>
    </reaction>
</comment>
<evidence type="ECO:0000256" key="1">
    <source>
        <dbReference type="ARBA" id="ARBA00004167"/>
    </source>
</evidence>
<keyword evidence="7" id="KW-0732">Signal</keyword>
<keyword evidence="13" id="KW-1185">Reference proteome</keyword>
<evidence type="ECO:0000256" key="9">
    <source>
        <dbReference type="ARBA" id="ARBA00023136"/>
    </source>
</evidence>
<dbReference type="SUPFAM" id="SSF53756">
    <property type="entry name" value="UDP-Glycosyltransferase/glycogen phosphorylase"/>
    <property type="match status" value="1"/>
</dbReference>